<dbReference type="RefSeq" id="WP_198349198.1">
    <property type="nucleotide sequence ID" value="NZ_WSEL01000003.1"/>
</dbReference>
<evidence type="ECO:0000256" key="1">
    <source>
        <dbReference type="ARBA" id="ARBA00022723"/>
    </source>
</evidence>
<keyword evidence="1" id="KW-0479">Metal-binding</keyword>
<keyword evidence="2" id="KW-0106">Calcium</keyword>
<evidence type="ECO:0000313" key="5">
    <source>
        <dbReference type="EMBL" id="MVQ28437.1"/>
    </source>
</evidence>
<name>A0A6N8INK0_9BURK</name>
<organism evidence="5 6">
    <name type="scientific">Ramlibacter pinisoli</name>
    <dbReference type="NCBI Taxonomy" id="2682844"/>
    <lineage>
        <taxon>Bacteria</taxon>
        <taxon>Pseudomonadati</taxon>
        <taxon>Pseudomonadota</taxon>
        <taxon>Betaproteobacteria</taxon>
        <taxon>Burkholderiales</taxon>
        <taxon>Comamonadaceae</taxon>
        <taxon>Ramlibacter</taxon>
    </lineage>
</organism>
<dbReference type="Gene3D" id="2.40.30.20">
    <property type="match status" value="1"/>
</dbReference>
<evidence type="ECO:0000313" key="6">
    <source>
        <dbReference type="Proteomes" id="UP000469385"/>
    </source>
</evidence>
<reference evidence="5 6" key="1">
    <citation type="submission" date="2019-12" db="EMBL/GenBank/DDBJ databases">
        <authorList>
            <person name="Huq M.A."/>
        </authorList>
    </citation>
    <scope>NUCLEOTIDE SEQUENCE [LARGE SCALE GENOMIC DNA]</scope>
    <source>
        <strain evidence="5 6">MAH-25</strain>
    </source>
</reference>
<feature type="chain" id="PRO_5026873201" description="PilY1 beta-propeller domain-containing protein" evidence="3">
    <location>
        <begin position="26"/>
        <end position="1543"/>
    </location>
</feature>
<feature type="domain" description="PilY1 beta-propeller" evidence="4">
    <location>
        <begin position="1104"/>
        <end position="1276"/>
    </location>
</feature>
<proteinExistence type="predicted"/>
<evidence type="ECO:0000259" key="4">
    <source>
        <dbReference type="Pfam" id="PF05567"/>
    </source>
</evidence>
<protein>
    <recommendedName>
        <fullName evidence="4">PilY1 beta-propeller domain-containing protein</fullName>
    </recommendedName>
</protein>
<sequence length="1543" mass="160416">MKKSMQAFLVVLSLVLAGFSASLHAEDTDIYVDNSGTSGTPNVLFILDNGADFDATASGAGCSAYTGTATAPSMGASKSAGMLQCALVDAINSLPDGSVNIGLMVSNGNGYGSDTRAGTDKAFHEKCNASGSGGCLLRKLTPMTSTTNATYGRSNKASFVEFIKTWNAQGNNSDANNFSVKVNSAATGTAMQEAWAYFNGKVGMSGTDYGTSLLSAGCQRNFIIYIANTDKTPPAENPSPGADGGTSNYSMADARVNASTAQKNKIATTVVFEQSTCGSASMPAANSASDWSSNWADEWARLMFQQDAGSNVQTGTQNVITYTIGITSPTCRKADYPALLSSMARYGGGKYFQTSDASGLSEAILKILNEVQAVNSVFSSASLPVSVNAQGTYLNQIFLGMFRPDADGLPRWMGNLKQYKLVPGAGGNLVMGDKNGNPAISSAGTGFLSPTAVSYWTTKDTSTAPDDTTTGGFWVNDAKGTPASTYDSPDGEVVEKGGVAQQLRKENLTATFAGAMASGTNPRRLYTYCPSGTSCSNNLTAAANEFSTANAGIPANAFGSDNSVRISSIYRTGTTALVTTSGRHGFTVGSTVTVKNVDQAAYNVTQTLTATTVNSSTTFTITGLPDTPRTPALGTYQVSKQGSNPFGVSSITRTANTAAGSASATDTVTVTTSSAHTFNAGDTVQFSNNITGYSSSAVITAVSPDRLSFSYSLTLPTGLSATGTAAYVAGNATPIASLTQYSTNGQSGNNQVAVYTVTTGANHLLHDGQTVTIANTKTVDGTYSITYVGPTQFRISATGNTNTNLNTSPTVTRSTGTQAVNLARDNNAASATIRVTGAPSNFFANGDTISIASTTAGFTSTNATISCTAPCTSFTYSVPLPATPATVPGGTTVGIGGGSVNAISVARDANGLVTVTAPTNPFLTGDMITVAAVSGPYTDESEYLGSYPITCTSLLNCTTFTYQIAVTPARQATGANMQAYSSTSPPDRDTVIKWVRGLDSEGDENGPGSGITVRGSIHGDVLHSRPLVVNYGDTRGIVAFYGANDGVFRAVNGNQTGNIGNVPAGGELWGLILPEHYAYLNRLRRNSPELKFPSTALPSAQPKNYFIDGPTGAYQRLAADGTVATSYLYLTMRRGGRFIYGLDVSQPQSPQRLWTISNTSTGFEELGQTWSRPRLTVLQNWANPVLVFGGGYDPAQDTEPPGTSTMGRAVYIVDAVSGDLVWSATPGCTTSATCKQVSGMTQPIPSDVTFVDRDNDGRVDKLYVGDLGGNVWRLDVSNSDRTRWSVTKIAALGCDNGAAANPTCPIVSPDTVARAPRKFFFPPSVLTIKGPGATGSYEAISIASGDREHPLKNTGNGSSYNVVDRFFMLKDTGTTVGTPDTHDLNLSNLFNATSTNWNGTRDGFYITLATGEKVVNAPLTVNGTVFFSTNKPIDTSATCAANLGQAKAYGVSPFDGSAVSNVLQGGGMPPSAVAGVVQITKTTNNGNGSTTTTTTNEKFCIGCGIAGDQLGGTNSTPCNSALENCNVGKVIPKRLKRTYWYKK</sequence>
<dbReference type="Proteomes" id="UP000469385">
    <property type="component" value="Unassembled WGS sequence"/>
</dbReference>
<evidence type="ECO:0000256" key="3">
    <source>
        <dbReference type="SAM" id="SignalP"/>
    </source>
</evidence>
<feature type="signal peptide" evidence="3">
    <location>
        <begin position="1"/>
        <end position="25"/>
    </location>
</feature>
<dbReference type="Pfam" id="PF05567">
    <property type="entry name" value="T4P_PilY1"/>
    <property type="match status" value="1"/>
</dbReference>
<comment type="caution">
    <text evidence="5">The sequence shown here is derived from an EMBL/GenBank/DDBJ whole genome shotgun (WGS) entry which is preliminary data.</text>
</comment>
<dbReference type="InterPro" id="IPR023366">
    <property type="entry name" value="ATP_synth_asu-like_sf"/>
</dbReference>
<keyword evidence="3" id="KW-0732">Signal</keyword>
<dbReference type="GO" id="GO:0046872">
    <property type="term" value="F:metal ion binding"/>
    <property type="evidence" value="ECO:0007669"/>
    <property type="project" value="UniProtKB-KW"/>
</dbReference>
<keyword evidence="6" id="KW-1185">Reference proteome</keyword>
<accession>A0A6N8INK0</accession>
<dbReference type="InterPro" id="IPR008707">
    <property type="entry name" value="B-propeller_PilY1"/>
</dbReference>
<dbReference type="EMBL" id="WSEL01000003">
    <property type="protein sequence ID" value="MVQ28437.1"/>
    <property type="molecule type" value="Genomic_DNA"/>
</dbReference>
<gene>
    <name evidence="5" type="ORF">GON04_03195</name>
</gene>
<dbReference type="SUPFAM" id="SSF75011">
    <property type="entry name" value="3-carboxy-cis,cis-mucoante lactonizing enzyme"/>
    <property type="match status" value="1"/>
</dbReference>
<evidence type="ECO:0000256" key="2">
    <source>
        <dbReference type="ARBA" id="ARBA00022837"/>
    </source>
</evidence>